<evidence type="ECO:0000313" key="2">
    <source>
        <dbReference type="Proteomes" id="UP000186922"/>
    </source>
</evidence>
<dbReference type="EMBL" id="BDGG01000002">
    <property type="protein sequence ID" value="GAU92024.1"/>
    <property type="molecule type" value="Genomic_DNA"/>
</dbReference>
<name>A0A1D1UQR3_RAMVA</name>
<proteinExistence type="predicted"/>
<sequence>MAPLVRPLPDFLCYRSSAPTSLEDGNGVVFFILIFEKVAEAEKYQDDLKLAFRKSTRYMEFQEVVKAQTTQKSTGTRKILLVAYACITPDSVQHMFIPTG</sequence>
<reference evidence="1 2" key="1">
    <citation type="journal article" date="2016" name="Nat. Commun.">
        <title>Extremotolerant tardigrade genome and improved radiotolerance of human cultured cells by tardigrade-unique protein.</title>
        <authorList>
            <person name="Hashimoto T."/>
            <person name="Horikawa D.D."/>
            <person name="Saito Y."/>
            <person name="Kuwahara H."/>
            <person name="Kozuka-Hata H."/>
            <person name="Shin-I T."/>
            <person name="Minakuchi Y."/>
            <person name="Ohishi K."/>
            <person name="Motoyama A."/>
            <person name="Aizu T."/>
            <person name="Enomoto A."/>
            <person name="Kondo K."/>
            <person name="Tanaka S."/>
            <person name="Hara Y."/>
            <person name="Koshikawa S."/>
            <person name="Sagara H."/>
            <person name="Miura T."/>
            <person name="Yokobori S."/>
            <person name="Miyagawa K."/>
            <person name="Suzuki Y."/>
            <person name="Kubo T."/>
            <person name="Oyama M."/>
            <person name="Kohara Y."/>
            <person name="Fujiyama A."/>
            <person name="Arakawa K."/>
            <person name="Katayama T."/>
            <person name="Toyoda A."/>
            <person name="Kunieda T."/>
        </authorList>
    </citation>
    <scope>NUCLEOTIDE SEQUENCE [LARGE SCALE GENOMIC DNA]</scope>
    <source>
        <strain evidence="1 2">YOKOZUNA-1</strain>
    </source>
</reference>
<dbReference type="AlphaFoldDB" id="A0A1D1UQR3"/>
<organism evidence="1 2">
    <name type="scientific">Ramazzottius varieornatus</name>
    <name type="common">Water bear</name>
    <name type="synonym">Tardigrade</name>
    <dbReference type="NCBI Taxonomy" id="947166"/>
    <lineage>
        <taxon>Eukaryota</taxon>
        <taxon>Metazoa</taxon>
        <taxon>Ecdysozoa</taxon>
        <taxon>Tardigrada</taxon>
        <taxon>Eutardigrada</taxon>
        <taxon>Parachela</taxon>
        <taxon>Hypsibioidea</taxon>
        <taxon>Ramazzottiidae</taxon>
        <taxon>Ramazzottius</taxon>
    </lineage>
</organism>
<protein>
    <submittedName>
        <fullName evidence="1">Uncharacterized protein</fullName>
    </submittedName>
</protein>
<keyword evidence="2" id="KW-1185">Reference proteome</keyword>
<dbReference type="Proteomes" id="UP000186922">
    <property type="component" value="Unassembled WGS sequence"/>
</dbReference>
<gene>
    <name evidence="1" type="primary">RvY_04173-1</name>
    <name evidence="1" type="synonym">RvY_04173.1</name>
    <name evidence="1" type="ORF">RvY_04173</name>
</gene>
<evidence type="ECO:0000313" key="1">
    <source>
        <dbReference type="EMBL" id="GAU92024.1"/>
    </source>
</evidence>
<accession>A0A1D1UQR3</accession>
<comment type="caution">
    <text evidence="1">The sequence shown here is derived from an EMBL/GenBank/DDBJ whole genome shotgun (WGS) entry which is preliminary data.</text>
</comment>